<sequence length="258" mass="29102">MLAPERHRLILLELESKGQATVVELKSLLQVSLDTVRRDLERLEQEGKLQRVHGGAVSKREEIATNQAFFKRKITLNDRKQELATYAVDLVKEYQAVSLNAGTTNIELAKRLAARFEKLTVITNSLRVADILAQKKGFTVIIPGGYLNHEEFSLYGRSIEEEIMNFNADFAFISINAISLDKGLTDFRQGEAEVINAMLKSAKRKVVVADSSKFETVSYLNICGLDQIDMIVTDSFMDKELQETYQKRNISIINANSL</sequence>
<dbReference type="Gene3D" id="3.40.50.1360">
    <property type="match status" value="1"/>
</dbReference>
<evidence type="ECO:0000259" key="4">
    <source>
        <dbReference type="PROSITE" id="PS51000"/>
    </source>
</evidence>
<dbReference type="PROSITE" id="PS00894">
    <property type="entry name" value="HTH_DEOR_1"/>
    <property type="match status" value="1"/>
</dbReference>
<feature type="domain" description="HTH deoR-type" evidence="4">
    <location>
        <begin position="3"/>
        <end position="58"/>
    </location>
</feature>
<evidence type="ECO:0000256" key="2">
    <source>
        <dbReference type="ARBA" id="ARBA00023125"/>
    </source>
</evidence>
<comment type="caution">
    <text evidence="5">The sequence shown here is derived from an EMBL/GenBank/DDBJ whole genome shotgun (WGS) entry which is preliminary data.</text>
</comment>
<evidence type="ECO:0000256" key="1">
    <source>
        <dbReference type="ARBA" id="ARBA00023015"/>
    </source>
</evidence>
<reference evidence="5 6" key="1">
    <citation type="submission" date="2021-03" db="EMBL/GenBank/DDBJ databases">
        <title>Genomic Encyclopedia of Type Strains, Phase IV (KMG-IV): sequencing the most valuable type-strain genomes for metagenomic binning, comparative biology and taxonomic classification.</title>
        <authorList>
            <person name="Goeker M."/>
        </authorList>
    </citation>
    <scope>NUCLEOTIDE SEQUENCE [LARGE SCALE GENOMIC DNA]</scope>
    <source>
        <strain evidence="5 6">DSM 24950</strain>
    </source>
</reference>
<proteinExistence type="predicted"/>
<organism evidence="5 6">
    <name type="scientific">Paenibacillus aceris</name>
    <dbReference type="NCBI Taxonomy" id="869555"/>
    <lineage>
        <taxon>Bacteria</taxon>
        <taxon>Bacillati</taxon>
        <taxon>Bacillota</taxon>
        <taxon>Bacilli</taxon>
        <taxon>Bacillales</taxon>
        <taxon>Paenibacillaceae</taxon>
        <taxon>Paenibacillus</taxon>
    </lineage>
</organism>
<dbReference type="Pfam" id="PF08220">
    <property type="entry name" value="HTH_DeoR"/>
    <property type="match status" value="1"/>
</dbReference>
<dbReference type="SUPFAM" id="SSF46785">
    <property type="entry name" value="Winged helix' DNA-binding domain"/>
    <property type="match status" value="1"/>
</dbReference>
<evidence type="ECO:0000256" key="3">
    <source>
        <dbReference type="ARBA" id="ARBA00023163"/>
    </source>
</evidence>
<dbReference type="RefSeq" id="WP_167066420.1">
    <property type="nucleotide sequence ID" value="NZ_JAAOZR010000045.1"/>
</dbReference>
<dbReference type="InterPro" id="IPR014036">
    <property type="entry name" value="DeoR-like_C"/>
</dbReference>
<dbReference type="InterPro" id="IPR018356">
    <property type="entry name" value="Tscrpt_reg_HTH_DeoR_CS"/>
</dbReference>
<dbReference type="PRINTS" id="PR00037">
    <property type="entry name" value="HTHLACR"/>
</dbReference>
<keyword evidence="6" id="KW-1185">Reference proteome</keyword>
<name>A0ABS4HWY0_9BACL</name>
<protein>
    <submittedName>
        <fullName evidence="5">DeoR/GlpR family transcriptional regulator of sugar metabolism</fullName>
    </submittedName>
</protein>
<keyword evidence="1" id="KW-0805">Transcription regulation</keyword>
<dbReference type="EMBL" id="JAGGKV010000005">
    <property type="protein sequence ID" value="MBP1963133.1"/>
    <property type="molecule type" value="Genomic_DNA"/>
</dbReference>
<keyword evidence="2" id="KW-0238">DNA-binding</keyword>
<gene>
    <name evidence="5" type="ORF">J2Z65_002349</name>
</gene>
<accession>A0ABS4HWY0</accession>
<dbReference type="InterPro" id="IPR036390">
    <property type="entry name" value="WH_DNA-bd_sf"/>
</dbReference>
<dbReference type="Gene3D" id="1.10.10.10">
    <property type="entry name" value="Winged helix-like DNA-binding domain superfamily/Winged helix DNA-binding domain"/>
    <property type="match status" value="1"/>
</dbReference>
<dbReference type="SMART" id="SM01134">
    <property type="entry name" value="DeoRC"/>
    <property type="match status" value="1"/>
</dbReference>
<dbReference type="PANTHER" id="PTHR30363:SF44">
    <property type="entry name" value="AGA OPERON TRANSCRIPTIONAL REPRESSOR-RELATED"/>
    <property type="match status" value="1"/>
</dbReference>
<evidence type="ECO:0000313" key="6">
    <source>
        <dbReference type="Proteomes" id="UP001519344"/>
    </source>
</evidence>
<dbReference type="PROSITE" id="PS51000">
    <property type="entry name" value="HTH_DEOR_2"/>
    <property type="match status" value="1"/>
</dbReference>
<dbReference type="SMART" id="SM00420">
    <property type="entry name" value="HTH_DEOR"/>
    <property type="match status" value="1"/>
</dbReference>
<dbReference type="InterPro" id="IPR050313">
    <property type="entry name" value="Carb_Metab_HTH_regulators"/>
</dbReference>
<dbReference type="InterPro" id="IPR001034">
    <property type="entry name" value="DeoR_HTH"/>
</dbReference>
<dbReference type="PANTHER" id="PTHR30363">
    <property type="entry name" value="HTH-TYPE TRANSCRIPTIONAL REGULATOR SRLR-RELATED"/>
    <property type="match status" value="1"/>
</dbReference>
<evidence type="ECO:0000313" key="5">
    <source>
        <dbReference type="EMBL" id="MBP1963133.1"/>
    </source>
</evidence>
<keyword evidence="3" id="KW-0804">Transcription</keyword>
<dbReference type="SUPFAM" id="SSF100950">
    <property type="entry name" value="NagB/RpiA/CoA transferase-like"/>
    <property type="match status" value="1"/>
</dbReference>
<dbReference type="InterPro" id="IPR037171">
    <property type="entry name" value="NagB/RpiA_transferase-like"/>
</dbReference>
<dbReference type="Pfam" id="PF00455">
    <property type="entry name" value="DeoRC"/>
    <property type="match status" value="1"/>
</dbReference>
<dbReference type="Proteomes" id="UP001519344">
    <property type="component" value="Unassembled WGS sequence"/>
</dbReference>
<dbReference type="InterPro" id="IPR036388">
    <property type="entry name" value="WH-like_DNA-bd_sf"/>
</dbReference>